<evidence type="ECO:0000256" key="1">
    <source>
        <dbReference type="SAM" id="MobiDB-lite"/>
    </source>
</evidence>
<dbReference type="AlphaFoldDB" id="A0A8T0HME5"/>
<evidence type="ECO:0000313" key="3">
    <source>
        <dbReference type="Proteomes" id="UP000822688"/>
    </source>
</evidence>
<protein>
    <submittedName>
        <fullName evidence="2">Uncharacterized protein</fullName>
    </submittedName>
</protein>
<dbReference type="EMBL" id="CM026426">
    <property type="protein sequence ID" value="KAG0571999.1"/>
    <property type="molecule type" value="Genomic_DNA"/>
</dbReference>
<feature type="region of interest" description="Disordered" evidence="1">
    <location>
        <begin position="32"/>
        <end position="66"/>
    </location>
</feature>
<comment type="caution">
    <text evidence="2">The sequence shown here is derived from an EMBL/GenBank/DDBJ whole genome shotgun (WGS) entry which is preliminary data.</text>
</comment>
<reference evidence="2" key="1">
    <citation type="submission" date="2020-06" db="EMBL/GenBank/DDBJ databases">
        <title>WGS assembly of Ceratodon purpureus strain R40.</title>
        <authorList>
            <person name="Carey S.B."/>
            <person name="Jenkins J."/>
            <person name="Shu S."/>
            <person name="Lovell J.T."/>
            <person name="Sreedasyam A."/>
            <person name="Maumus F."/>
            <person name="Tiley G.P."/>
            <person name="Fernandez-Pozo N."/>
            <person name="Barry K."/>
            <person name="Chen C."/>
            <person name="Wang M."/>
            <person name="Lipzen A."/>
            <person name="Daum C."/>
            <person name="Saski C.A."/>
            <person name="Payton A.C."/>
            <person name="Mcbreen J.C."/>
            <person name="Conrad R.E."/>
            <person name="Kollar L.M."/>
            <person name="Olsson S."/>
            <person name="Huttunen S."/>
            <person name="Landis J.B."/>
            <person name="Wickett N.J."/>
            <person name="Johnson M.G."/>
            <person name="Rensing S.A."/>
            <person name="Grimwood J."/>
            <person name="Schmutz J."/>
            <person name="Mcdaniel S.F."/>
        </authorList>
    </citation>
    <scope>NUCLEOTIDE SEQUENCE</scope>
    <source>
        <strain evidence="2">R40</strain>
    </source>
</reference>
<evidence type="ECO:0000313" key="2">
    <source>
        <dbReference type="EMBL" id="KAG0571999.1"/>
    </source>
</evidence>
<gene>
    <name evidence="2" type="ORF">KC19_VG060500</name>
</gene>
<organism evidence="2 3">
    <name type="scientific">Ceratodon purpureus</name>
    <name type="common">Fire moss</name>
    <name type="synonym">Dicranum purpureum</name>
    <dbReference type="NCBI Taxonomy" id="3225"/>
    <lineage>
        <taxon>Eukaryota</taxon>
        <taxon>Viridiplantae</taxon>
        <taxon>Streptophyta</taxon>
        <taxon>Embryophyta</taxon>
        <taxon>Bryophyta</taxon>
        <taxon>Bryophytina</taxon>
        <taxon>Bryopsida</taxon>
        <taxon>Dicranidae</taxon>
        <taxon>Pseudoditrichales</taxon>
        <taxon>Ditrichaceae</taxon>
        <taxon>Ceratodon</taxon>
    </lineage>
</organism>
<feature type="compositionally biased region" description="Polar residues" evidence="1">
    <location>
        <begin position="38"/>
        <end position="48"/>
    </location>
</feature>
<sequence length="108" mass="11772">MPRLLPVFRELSEPLLPLREVIPATNIKEVAYKRPPDGTSSPVFNKESSPAPMMPPIGRNRSSTSTDLGVEVKTGFLYPCGSGSTTRKEHGVTSSRSWCHECSSIVEG</sequence>
<name>A0A8T0HME5_CERPU</name>
<proteinExistence type="predicted"/>
<keyword evidence="3" id="KW-1185">Reference proteome</keyword>
<dbReference type="Proteomes" id="UP000822688">
    <property type="component" value="Chromosome V"/>
</dbReference>
<accession>A0A8T0HME5</accession>